<gene>
    <name evidence="1" type="ORF">METZ01_LOCUS218045</name>
</gene>
<dbReference type="EMBL" id="UINC01051260">
    <property type="protein sequence ID" value="SVB65191.1"/>
    <property type="molecule type" value="Genomic_DNA"/>
</dbReference>
<evidence type="ECO:0000313" key="1">
    <source>
        <dbReference type="EMBL" id="SVB65191.1"/>
    </source>
</evidence>
<protein>
    <submittedName>
        <fullName evidence="1">Uncharacterized protein</fullName>
    </submittedName>
</protein>
<organism evidence="1">
    <name type="scientific">marine metagenome</name>
    <dbReference type="NCBI Taxonomy" id="408172"/>
    <lineage>
        <taxon>unclassified sequences</taxon>
        <taxon>metagenomes</taxon>
        <taxon>ecological metagenomes</taxon>
    </lineage>
</organism>
<accession>A0A382FT96</accession>
<dbReference type="AlphaFoldDB" id="A0A382FT96"/>
<proteinExistence type="predicted"/>
<sequence length="84" mass="9209">MPDRCGHCGTTRPAGGTEIVLIKGVRMETIWVEFCEPCGDKWVFTNGVTGESMTARELKNGATEVTRDADEVDELQKQLYGDSA</sequence>
<name>A0A382FT96_9ZZZZ</name>
<reference evidence="1" key="1">
    <citation type="submission" date="2018-05" db="EMBL/GenBank/DDBJ databases">
        <authorList>
            <person name="Lanie J.A."/>
            <person name="Ng W.-L."/>
            <person name="Kazmierczak K.M."/>
            <person name="Andrzejewski T.M."/>
            <person name="Davidsen T.M."/>
            <person name="Wayne K.J."/>
            <person name="Tettelin H."/>
            <person name="Glass J.I."/>
            <person name="Rusch D."/>
            <person name="Podicherti R."/>
            <person name="Tsui H.-C.T."/>
            <person name="Winkler M.E."/>
        </authorList>
    </citation>
    <scope>NUCLEOTIDE SEQUENCE</scope>
</reference>